<organism evidence="1 2">
    <name type="scientific">Leucogyrophana mollusca</name>
    <dbReference type="NCBI Taxonomy" id="85980"/>
    <lineage>
        <taxon>Eukaryota</taxon>
        <taxon>Fungi</taxon>
        <taxon>Dikarya</taxon>
        <taxon>Basidiomycota</taxon>
        <taxon>Agaricomycotina</taxon>
        <taxon>Agaricomycetes</taxon>
        <taxon>Agaricomycetidae</taxon>
        <taxon>Boletales</taxon>
        <taxon>Boletales incertae sedis</taxon>
        <taxon>Leucogyrophana</taxon>
    </lineage>
</organism>
<accession>A0ACB8B2N9</accession>
<protein>
    <submittedName>
        <fullName evidence="1">Uncharacterized protein</fullName>
    </submittedName>
</protein>
<name>A0ACB8B2N9_9AGAM</name>
<evidence type="ECO:0000313" key="1">
    <source>
        <dbReference type="EMBL" id="KAH7919945.1"/>
    </source>
</evidence>
<proteinExistence type="predicted"/>
<dbReference type="Proteomes" id="UP000790709">
    <property type="component" value="Unassembled WGS sequence"/>
</dbReference>
<reference evidence="1" key="1">
    <citation type="journal article" date="2021" name="New Phytol.">
        <title>Evolutionary innovations through gain and loss of genes in the ectomycorrhizal Boletales.</title>
        <authorList>
            <person name="Wu G."/>
            <person name="Miyauchi S."/>
            <person name="Morin E."/>
            <person name="Kuo A."/>
            <person name="Drula E."/>
            <person name="Varga T."/>
            <person name="Kohler A."/>
            <person name="Feng B."/>
            <person name="Cao Y."/>
            <person name="Lipzen A."/>
            <person name="Daum C."/>
            <person name="Hundley H."/>
            <person name="Pangilinan J."/>
            <person name="Johnson J."/>
            <person name="Barry K."/>
            <person name="LaButti K."/>
            <person name="Ng V."/>
            <person name="Ahrendt S."/>
            <person name="Min B."/>
            <person name="Choi I.G."/>
            <person name="Park H."/>
            <person name="Plett J.M."/>
            <person name="Magnuson J."/>
            <person name="Spatafora J.W."/>
            <person name="Nagy L.G."/>
            <person name="Henrissat B."/>
            <person name="Grigoriev I.V."/>
            <person name="Yang Z.L."/>
            <person name="Xu J."/>
            <person name="Martin F.M."/>
        </authorList>
    </citation>
    <scope>NUCLEOTIDE SEQUENCE</scope>
    <source>
        <strain evidence="1">KUC20120723A-06</strain>
    </source>
</reference>
<keyword evidence="2" id="KW-1185">Reference proteome</keyword>
<dbReference type="EMBL" id="MU266617">
    <property type="protein sequence ID" value="KAH7919945.1"/>
    <property type="molecule type" value="Genomic_DNA"/>
</dbReference>
<gene>
    <name evidence="1" type="ORF">BV22DRAFT_836506</name>
</gene>
<sequence length="355" mass="39388">MQSWSTHVQGHDCPFSQSGDNGCLDMPHGILGDPRFLGSVDRGLLGKFAQTILISSSDITAQHYQHWSSGVYEAAIVNAANVIRITRICQLSSAIIIIYDHLITFNQEVEFIWKRPWSLATVIYLIVRYVGDGLGLLDAAAFLSESPSQEVRQVFLHLQGWPSAVLDWLMQIILQMRIYALYQRSNKVLSFTALGYLAEIIAMSTILGIANAHIVAINEPIPGIGICSATNIPASFYRFWLPIIAFEGTLCLLALWVGIRDLVSGYRAQGINGVNVLEVLVKDSVFYFLCLVLACVVNAAMWQTLGESWLEVPEGFSIAAKVVIGCRLILNLPKMFAQRSLQPRVEYISMSTHSH</sequence>
<evidence type="ECO:0000313" key="2">
    <source>
        <dbReference type="Proteomes" id="UP000790709"/>
    </source>
</evidence>
<comment type="caution">
    <text evidence="1">The sequence shown here is derived from an EMBL/GenBank/DDBJ whole genome shotgun (WGS) entry which is preliminary data.</text>
</comment>